<dbReference type="SMART" id="SM00138">
    <property type="entry name" value="MeTrc"/>
    <property type="match status" value="1"/>
</dbReference>
<evidence type="ECO:0000256" key="5">
    <source>
        <dbReference type="ARBA" id="ARBA00022691"/>
    </source>
</evidence>
<dbReference type="Gene3D" id="3.40.50.150">
    <property type="entry name" value="Vaccinia Virus protein VP39"/>
    <property type="match status" value="1"/>
</dbReference>
<organism evidence="7 8">
    <name type="scientific">Carboxydothermus ferrireducens DSM 11255</name>
    <dbReference type="NCBI Taxonomy" id="1119529"/>
    <lineage>
        <taxon>Bacteria</taxon>
        <taxon>Bacillati</taxon>
        <taxon>Bacillota</taxon>
        <taxon>Clostridia</taxon>
        <taxon>Thermoanaerobacterales</taxon>
        <taxon>Thermoanaerobacteraceae</taxon>
        <taxon>Carboxydothermus</taxon>
    </lineage>
</organism>
<evidence type="ECO:0000256" key="2">
    <source>
        <dbReference type="ARBA" id="ARBA00012534"/>
    </source>
</evidence>
<evidence type="ECO:0000256" key="4">
    <source>
        <dbReference type="ARBA" id="ARBA00022679"/>
    </source>
</evidence>
<dbReference type="PANTHER" id="PTHR24422:SF19">
    <property type="entry name" value="CHEMOTAXIS PROTEIN METHYLTRANSFERASE"/>
    <property type="match status" value="1"/>
</dbReference>
<keyword evidence="4 7" id="KW-0808">Transferase</keyword>
<evidence type="ECO:0000256" key="1">
    <source>
        <dbReference type="ARBA" id="ARBA00001541"/>
    </source>
</evidence>
<comment type="catalytic activity">
    <reaction evidence="1">
        <text>L-glutamyl-[protein] + S-adenosyl-L-methionine = [protein]-L-glutamate 5-O-methyl ester + S-adenosyl-L-homocysteine</text>
        <dbReference type="Rhea" id="RHEA:24452"/>
        <dbReference type="Rhea" id="RHEA-COMP:10208"/>
        <dbReference type="Rhea" id="RHEA-COMP:10311"/>
        <dbReference type="ChEBI" id="CHEBI:29973"/>
        <dbReference type="ChEBI" id="CHEBI:57856"/>
        <dbReference type="ChEBI" id="CHEBI:59789"/>
        <dbReference type="ChEBI" id="CHEBI:82795"/>
        <dbReference type="EC" id="2.1.1.80"/>
    </reaction>
</comment>
<sequence length="255" mass="30005">MMNFAEFKAEVYKRYGLDLNQYKENQVQRRLNLFLEKSGLKDFGNLLLAMDKDAKMFEKFIDTLTINVTEFFRDPKIFFKLYEKYLPEFKGKGNLKIWSAGCSTGAEPYSVAIFLEELGFKNYRLDASDLDENILKAAREGKFGPEALKNVPREWITKYFDREGEVYQVKAALRQKVNFKRQNLLKDSFDKGYHLILCRNVIIYFTKEAQDGLYRKFSESLVPQGILFIGGSEVIFNPEKYRLIRLEPCFYRRLG</sequence>
<dbReference type="Proteomes" id="UP000604066">
    <property type="component" value="Unassembled WGS sequence"/>
</dbReference>
<dbReference type="SUPFAM" id="SSF47757">
    <property type="entry name" value="Chemotaxis receptor methyltransferase CheR, N-terminal domain"/>
    <property type="match status" value="1"/>
</dbReference>
<dbReference type="InterPro" id="IPR050903">
    <property type="entry name" value="Bact_Chemotaxis_MeTrfase"/>
</dbReference>
<dbReference type="GO" id="GO:0032259">
    <property type="term" value="P:methylation"/>
    <property type="evidence" value="ECO:0007669"/>
    <property type="project" value="UniProtKB-KW"/>
</dbReference>
<dbReference type="EMBL" id="JACCBS010000001">
    <property type="protein sequence ID" value="NYE56919.1"/>
    <property type="molecule type" value="Genomic_DNA"/>
</dbReference>
<dbReference type="PROSITE" id="PS50123">
    <property type="entry name" value="CHER"/>
    <property type="match status" value="1"/>
</dbReference>
<keyword evidence="5" id="KW-0949">S-adenosyl-L-methionine</keyword>
<evidence type="ECO:0000313" key="8">
    <source>
        <dbReference type="Proteomes" id="UP000604066"/>
    </source>
</evidence>
<dbReference type="Gene3D" id="1.10.155.10">
    <property type="entry name" value="Chemotaxis receptor methyltransferase CheR, N-terminal domain"/>
    <property type="match status" value="1"/>
</dbReference>
<accession>A0ABX2R7L5</accession>
<dbReference type="PANTHER" id="PTHR24422">
    <property type="entry name" value="CHEMOTAXIS PROTEIN METHYLTRANSFERASE"/>
    <property type="match status" value="1"/>
</dbReference>
<name>A0ABX2R7L5_9THEO</name>
<dbReference type="InterPro" id="IPR036804">
    <property type="entry name" value="CheR_N_sf"/>
</dbReference>
<reference evidence="7 8" key="1">
    <citation type="submission" date="2020-07" db="EMBL/GenBank/DDBJ databases">
        <title>Genomic Encyclopedia of Type Strains, Phase III (KMG-III): the genomes of soil and plant-associated and newly described type strains.</title>
        <authorList>
            <person name="Whitman W."/>
        </authorList>
    </citation>
    <scope>NUCLEOTIDE SEQUENCE [LARGE SCALE GENOMIC DNA]</scope>
    <source>
        <strain evidence="7 8">DSM 11255</strain>
    </source>
</reference>
<keyword evidence="3 7" id="KW-0489">Methyltransferase</keyword>
<proteinExistence type="predicted"/>
<evidence type="ECO:0000259" key="6">
    <source>
        <dbReference type="PROSITE" id="PS50123"/>
    </source>
</evidence>
<gene>
    <name evidence="7" type="ORF">HDG70_000625</name>
</gene>
<keyword evidence="8" id="KW-1185">Reference proteome</keyword>
<evidence type="ECO:0000313" key="7">
    <source>
        <dbReference type="EMBL" id="NYE56919.1"/>
    </source>
</evidence>
<protein>
    <recommendedName>
        <fullName evidence="2">protein-glutamate O-methyltransferase</fullName>
        <ecNumber evidence="2">2.1.1.80</ecNumber>
    </recommendedName>
</protein>
<dbReference type="EC" id="2.1.1.80" evidence="2"/>
<evidence type="ECO:0000256" key="3">
    <source>
        <dbReference type="ARBA" id="ARBA00022603"/>
    </source>
</evidence>
<dbReference type="Pfam" id="PF01739">
    <property type="entry name" value="CheR"/>
    <property type="match status" value="1"/>
</dbReference>
<dbReference type="InterPro" id="IPR022641">
    <property type="entry name" value="CheR_N"/>
</dbReference>
<dbReference type="InterPro" id="IPR022642">
    <property type="entry name" value="CheR_C"/>
</dbReference>
<dbReference type="GO" id="GO:0008983">
    <property type="term" value="F:protein-glutamate O-methyltransferase activity"/>
    <property type="evidence" value="ECO:0007669"/>
    <property type="project" value="UniProtKB-EC"/>
</dbReference>
<dbReference type="PRINTS" id="PR00996">
    <property type="entry name" value="CHERMTFRASE"/>
</dbReference>
<comment type="caution">
    <text evidence="7">The sequence shown here is derived from an EMBL/GenBank/DDBJ whole genome shotgun (WGS) entry which is preliminary data.</text>
</comment>
<dbReference type="Pfam" id="PF03705">
    <property type="entry name" value="CheR_N"/>
    <property type="match status" value="1"/>
</dbReference>
<dbReference type="InterPro" id="IPR029063">
    <property type="entry name" value="SAM-dependent_MTases_sf"/>
</dbReference>
<dbReference type="InterPro" id="IPR000780">
    <property type="entry name" value="CheR_MeTrfase"/>
</dbReference>
<feature type="domain" description="CheR-type methyltransferase" evidence="6">
    <location>
        <begin position="1"/>
        <end position="255"/>
    </location>
</feature>
<dbReference type="SUPFAM" id="SSF53335">
    <property type="entry name" value="S-adenosyl-L-methionine-dependent methyltransferases"/>
    <property type="match status" value="1"/>
</dbReference>